<dbReference type="AlphaFoldDB" id="A0A6P2RF76"/>
<evidence type="ECO:0000313" key="1">
    <source>
        <dbReference type="EMBL" id="VWC31754.1"/>
    </source>
</evidence>
<gene>
    <name evidence="1" type="ORF">BLA23254_06391</name>
</gene>
<name>A0A6P2RF76_BURL3</name>
<accession>A0A6P2RF76</accession>
<organism evidence="1 2">
    <name type="scientific">Burkholderia lata (strain ATCC 17760 / DSM 23089 / LMG 22485 / NCIMB 9086 / R18194 / 383)</name>
    <dbReference type="NCBI Taxonomy" id="482957"/>
    <lineage>
        <taxon>Bacteria</taxon>
        <taxon>Pseudomonadati</taxon>
        <taxon>Pseudomonadota</taxon>
        <taxon>Betaproteobacteria</taxon>
        <taxon>Burkholderiales</taxon>
        <taxon>Burkholderiaceae</taxon>
        <taxon>Burkholderia</taxon>
        <taxon>Burkholderia cepacia complex</taxon>
    </lineage>
</organism>
<dbReference type="Proteomes" id="UP000494218">
    <property type="component" value="Unassembled WGS sequence"/>
</dbReference>
<reference evidence="1 2" key="1">
    <citation type="submission" date="2019-09" db="EMBL/GenBank/DDBJ databases">
        <authorList>
            <person name="Depoorter E."/>
        </authorList>
    </citation>
    <scope>NUCLEOTIDE SEQUENCE [LARGE SCALE GENOMIC DNA]</scope>
    <source>
        <strain evidence="1">LMG 23254</strain>
    </source>
</reference>
<dbReference type="EMBL" id="CABVPW010000041">
    <property type="protein sequence ID" value="VWC31754.1"/>
    <property type="molecule type" value="Genomic_DNA"/>
</dbReference>
<evidence type="ECO:0000313" key="2">
    <source>
        <dbReference type="Proteomes" id="UP000494218"/>
    </source>
</evidence>
<sequence>MSESNHGPFQSGMSEVPLDDLFSTPSPIDIPIVAPLVEALPYEQLPWQMFESLCAHLLKDSSELKVCQAIRYGREGQDQAGIDIIATSNDGVRVTVAECKRYRDFSKSQLSDWVKKFLAGKWVNRTQKYVLCVAVAINDTKITDTWIELFQQCQEVGIDAELWDSKEIDRRLRRLPGIVTQFFGRHYAEKFCSDTRGNDAYPSRFRTRYENLYESSLTLENESISISVNLPNAQFPHFGAIFNFARSDLSGISFSVSGDQLVQWLQWRFWAPADAKARPYAQASTWAPGKFVLATRSTRLTLTKEEVEHLDWIFERAWPHFLDAAFKLESSWRFFRFKRLEHSGAVFSIASLSRQDWAAILAFANEHDCSRGDSERHIFDQSQGMLKVYVENRRQGLNGGYHVMLRAFGDGGMTLPWEGSLDLGWEPLTDISSRPMNMGPSDAWDAEFTHDWMLDKLCPWVEEWVTSQRTQNRPVETRWFKWFRSLSGTHGSSQQPFKLDVTSNATLPRHGVGTARTLKELAAEITYYQMHFHQHDKVPVHPEMMEAVLILVRRHLKVVPDGGRGYIASKLHMDKQSLEASLDELLADRRKLVAWSGDLDLALRCLTEIFRKEFSLSPSERDYAIHMLKPLANRVKEDFICYAFSEK</sequence>
<proteinExistence type="predicted"/>
<protein>
    <submittedName>
        <fullName evidence="1">Uncharacterized protein</fullName>
    </submittedName>
</protein>